<comment type="catalytic activity">
    <reaction evidence="9 10">
        <text>L-cysteinyl-[protein] + hexadecanoyl-CoA = S-hexadecanoyl-L-cysteinyl-[protein] + CoA</text>
        <dbReference type="Rhea" id="RHEA:36683"/>
        <dbReference type="Rhea" id="RHEA-COMP:10131"/>
        <dbReference type="Rhea" id="RHEA-COMP:11032"/>
        <dbReference type="ChEBI" id="CHEBI:29950"/>
        <dbReference type="ChEBI" id="CHEBI:57287"/>
        <dbReference type="ChEBI" id="CHEBI:57379"/>
        <dbReference type="ChEBI" id="CHEBI:74151"/>
        <dbReference type="EC" id="2.3.1.225"/>
    </reaction>
</comment>
<evidence type="ECO:0000256" key="6">
    <source>
        <dbReference type="ARBA" id="ARBA00023139"/>
    </source>
</evidence>
<keyword evidence="7" id="KW-0449">Lipoprotein</keyword>
<keyword evidence="4 10" id="KW-1133">Transmembrane helix</keyword>
<sequence>KRPTGRARAPRRASRGEAARAVAGPPLAMEAAVPARPGPALGEITLQDLPPLPKPDAGKMRSEVRTGCAVVSGVIFLCVGAAHLADFAFSEDIPRPASWTIMVLVYVEAVLAVGLLCGVVFGDPGVVKRSAEACFPLPTEVAERLRGGQSTDGLANIRDGDRSFCVRCLVWRSPDVVPALGAPVRARGRRPHHCKTCERCVLHFDHHCAVLGRCIAGRGYFNGNMCYFGGLIAMGGLGALTAVSAVLAGLLHWCDSVECYSLSAVGACLCMCCCPRCKLPLRRGGRL</sequence>
<reference evidence="13" key="1">
    <citation type="submission" date="2023-10" db="EMBL/GenBank/DDBJ databases">
        <authorList>
            <person name="Chen Y."/>
            <person name="Shah S."/>
            <person name="Dougan E. K."/>
            <person name="Thang M."/>
            <person name="Chan C."/>
        </authorList>
    </citation>
    <scope>NUCLEOTIDE SEQUENCE [LARGE SCALE GENOMIC DNA]</scope>
</reference>
<dbReference type="PANTHER" id="PTHR22883:SF43">
    <property type="entry name" value="PALMITOYLTRANSFERASE APP"/>
    <property type="match status" value="1"/>
</dbReference>
<feature type="region of interest" description="Disordered" evidence="11">
    <location>
        <begin position="1"/>
        <end position="23"/>
    </location>
</feature>
<organism evidence="13 14">
    <name type="scientific">Prorocentrum cordatum</name>
    <dbReference type="NCBI Taxonomy" id="2364126"/>
    <lineage>
        <taxon>Eukaryota</taxon>
        <taxon>Sar</taxon>
        <taxon>Alveolata</taxon>
        <taxon>Dinophyceae</taxon>
        <taxon>Prorocentrales</taxon>
        <taxon>Prorocentraceae</taxon>
        <taxon>Prorocentrum</taxon>
    </lineage>
</organism>
<evidence type="ECO:0000259" key="12">
    <source>
        <dbReference type="Pfam" id="PF01529"/>
    </source>
</evidence>
<keyword evidence="3 10" id="KW-0812">Transmembrane</keyword>
<dbReference type="InterPro" id="IPR039859">
    <property type="entry name" value="PFA4/ZDH16/20/ERF2-like"/>
</dbReference>
<name>A0ABN9PSH5_9DINO</name>
<evidence type="ECO:0000256" key="5">
    <source>
        <dbReference type="ARBA" id="ARBA00023136"/>
    </source>
</evidence>
<dbReference type="EC" id="2.3.1.225" evidence="10"/>
<dbReference type="InterPro" id="IPR001594">
    <property type="entry name" value="Palmitoyltrfase_DHHC"/>
</dbReference>
<feature type="domain" description="Palmitoyltransferase DHHC" evidence="12">
    <location>
        <begin position="189"/>
        <end position="258"/>
    </location>
</feature>
<protein>
    <recommendedName>
        <fullName evidence="10">Palmitoyltransferase</fullName>
        <ecNumber evidence="10">2.3.1.225</ecNumber>
    </recommendedName>
</protein>
<feature type="transmembrane region" description="Helical" evidence="10">
    <location>
        <begin position="64"/>
        <end position="85"/>
    </location>
</feature>
<dbReference type="Pfam" id="PF01529">
    <property type="entry name" value="DHHC"/>
    <property type="match status" value="1"/>
</dbReference>
<comment type="subcellular location">
    <subcellularLocation>
        <location evidence="1">Endomembrane system</location>
        <topology evidence="1">Multi-pass membrane protein</topology>
    </subcellularLocation>
</comment>
<evidence type="ECO:0000256" key="8">
    <source>
        <dbReference type="ARBA" id="ARBA00023315"/>
    </source>
</evidence>
<proteinExistence type="inferred from homology"/>
<evidence type="ECO:0000256" key="11">
    <source>
        <dbReference type="SAM" id="MobiDB-lite"/>
    </source>
</evidence>
<keyword evidence="6" id="KW-0564">Palmitate</keyword>
<keyword evidence="8 10" id="KW-0012">Acyltransferase</keyword>
<evidence type="ECO:0000256" key="9">
    <source>
        <dbReference type="ARBA" id="ARBA00048048"/>
    </source>
</evidence>
<dbReference type="EMBL" id="CAUYUJ010001226">
    <property type="protein sequence ID" value="CAK0794896.1"/>
    <property type="molecule type" value="Genomic_DNA"/>
</dbReference>
<keyword evidence="5 10" id="KW-0472">Membrane</keyword>
<comment type="similarity">
    <text evidence="10">Belongs to the DHHC palmitoyltransferase family.</text>
</comment>
<keyword evidence="14" id="KW-1185">Reference proteome</keyword>
<feature type="transmembrane region" description="Helical" evidence="10">
    <location>
        <begin position="97"/>
        <end position="121"/>
    </location>
</feature>
<evidence type="ECO:0000256" key="3">
    <source>
        <dbReference type="ARBA" id="ARBA00022692"/>
    </source>
</evidence>
<feature type="non-terminal residue" evidence="13">
    <location>
        <position position="1"/>
    </location>
</feature>
<evidence type="ECO:0000256" key="7">
    <source>
        <dbReference type="ARBA" id="ARBA00023288"/>
    </source>
</evidence>
<comment type="domain">
    <text evidence="10">The DHHC domain is required for palmitoyltransferase activity.</text>
</comment>
<evidence type="ECO:0000256" key="4">
    <source>
        <dbReference type="ARBA" id="ARBA00022989"/>
    </source>
</evidence>
<dbReference type="PANTHER" id="PTHR22883">
    <property type="entry name" value="ZINC FINGER DHHC DOMAIN CONTAINING PROTEIN"/>
    <property type="match status" value="1"/>
</dbReference>
<evidence type="ECO:0000256" key="1">
    <source>
        <dbReference type="ARBA" id="ARBA00004127"/>
    </source>
</evidence>
<evidence type="ECO:0000313" key="14">
    <source>
        <dbReference type="Proteomes" id="UP001189429"/>
    </source>
</evidence>
<dbReference type="PROSITE" id="PS50216">
    <property type="entry name" value="DHHC"/>
    <property type="match status" value="1"/>
</dbReference>
<evidence type="ECO:0000256" key="10">
    <source>
        <dbReference type="RuleBase" id="RU079119"/>
    </source>
</evidence>
<evidence type="ECO:0000313" key="13">
    <source>
        <dbReference type="EMBL" id="CAK0794896.1"/>
    </source>
</evidence>
<feature type="compositionally biased region" description="Basic residues" evidence="11">
    <location>
        <begin position="1"/>
        <end position="13"/>
    </location>
</feature>
<accession>A0ABN9PSH5</accession>
<keyword evidence="2 10" id="KW-0808">Transferase</keyword>
<evidence type="ECO:0000256" key="2">
    <source>
        <dbReference type="ARBA" id="ARBA00022679"/>
    </source>
</evidence>
<feature type="transmembrane region" description="Helical" evidence="10">
    <location>
        <begin position="225"/>
        <end position="248"/>
    </location>
</feature>
<gene>
    <name evidence="13" type="ORF">PCOR1329_LOCUS4747</name>
</gene>
<dbReference type="Proteomes" id="UP001189429">
    <property type="component" value="Unassembled WGS sequence"/>
</dbReference>
<comment type="caution">
    <text evidence="13">The sequence shown here is derived from an EMBL/GenBank/DDBJ whole genome shotgun (WGS) entry which is preliminary data.</text>
</comment>